<dbReference type="EMBL" id="BQOL01000001">
    <property type="protein sequence ID" value="GKI19478.1"/>
    <property type="molecule type" value="Genomic_DNA"/>
</dbReference>
<feature type="chain" id="PRO_5041363942" description="DUF1566 domain-containing protein" evidence="1">
    <location>
        <begin position="22"/>
        <end position="491"/>
    </location>
</feature>
<dbReference type="Proteomes" id="UP001055105">
    <property type="component" value="Unassembled WGS sequence"/>
</dbReference>
<gene>
    <name evidence="2" type="ORF">CE91St16_23860</name>
</gene>
<dbReference type="AlphaFoldDB" id="A0AA37P461"/>
<dbReference type="PROSITE" id="PS51257">
    <property type="entry name" value="PROKAR_LIPOPROTEIN"/>
    <property type="match status" value="1"/>
</dbReference>
<accession>A0AA37P461</accession>
<comment type="caution">
    <text evidence="2">The sequence shown here is derived from an EMBL/GenBank/DDBJ whole genome shotgun (WGS) entry which is preliminary data.</text>
</comment>
<evidence type="ECO:0000313" key="2">
    <source>
        <dbReference type="EMBL" id="GKI19478.1"/>
    </source>
</evidence>
<protein>
    <recommendedName>
        <fullName evidence="4">DUF1566 domain-containing protein</fullName>
    </recommendedName>
</protein>
<organism evidence="2 3">
    <name type="scientific">Alistipes finegoldii</name>
    <dbReference type="NCBI Taxonomy" id="214856"/>
    <lineage>
        <taxon>Bacteria</taxon>
        <taxon>Pseudomonadati</taxon>
        <taxon>Bacteroidota</taxon>
        <taxon>Bacteroidia</taxon>
        <taxon>Bacteroidales</taxon>
        <taxon>Rikenellaceae</taxon>
        <taxon>Alistipes</taxon>
    </lineage>
</organism>
<sequence>MGNMKGFVKLIAVVVTAAAFAVSCSKDKDSGAVSFDKPAVFIDAPSGMATVGFTLRNIKTLSVTSQPTGWDEPMLDQTTGMLTVIAPSATALEEGTAVESGTVVLAGVTPGGTSVSGVLFVGVVKTVDLSAAGVANSYMASVKETNYLFDVMHKGDGSPLATDHLGVIWKSASGLVQYLQMEDGKASFYIGADTEDSDKILKGNAVIGAYDANDELIWSWHVWATDYNPEGENGSVELNGYTMMTRNLGALANGNATTSEILASYGLYYQWGRKDPFIGPSTYKISSGQGAAMYNDSGSRTYVTMVASSAETGTMDYAVKHPLAFVTGVAESNNDWLWSKSDAGWSSDGDAGAKSVNDPCPYGWRVAPSAAFAGLEIVGTPAAGDEEKFGWTLTDGKAESFFMGGGRRRYDDGKIQNIYIPKDEAKMKLYTRADIAQPWEGLYWTTAVDGTQSNALHFWYEKLTGTGGIAPAEAYARANGMQVRCVKVKNL</sequence>
<reference evidence="2" key="1">
    <citation type="submission" date="2022-01" db="EMBL/GenBank/DDBJ databases">
        <title>Novel bile acid biosynthetic pathways are enriched in the microbiome of centenarians.</title>
        <authorList>
            <person name="Sato Y."/>
            <person name="Atarashi K."/>
            <person name="Plichta R.D."/>
            <person name="Arai Y."/>
            <person name="Sasajima S."/>
            <person name="Kearney M.S."/>
            <person name="Suda W."/>
            <person name="Takeshita K."/>
            <person name="Sasaki T."/>
            <person name="Okamoto S."/>
            <person name="Skelly N.A."/>
            <person name="Okamura Y."/>
            <person name="Vlamakis H."/>
            <person name="Li Y."/>
            <person name="Tanoue T."/>
            <person name="Takei H."/>
            <person name="Nittono H."/>
            <person name="Narushima S."/>
            <person name="Irie J."/>
            <person name="Itoh H."/>
            <person name="Moriya K."/>
            <person name="Sugiura Y."/>
            <person name="Suematsu M."/>
            <person name="Moritoki N."/>
            <person name="Shibata S."/>
            <person name="Littman R.D."/>
            <person name="Fischbach A.M."/>
            <person name="Uwamino Y."/>
            <person name="Inoue T."/>
            <person name="Honda A."/>
            <person name="Hattori M."/>
            <person name="Murai T."/>
            <person name="Xavier J.R."/>
            <person name="Hirose N."/>
            <person name="Honda K."/>
        </authorList>
    </citation>
    <scope>NUCLEOTIDE SEQUENCE</scope>
    <source>
        <strain evidence="2">CE91-St16</strain>
    </source>
</reference>
<feature type="signal peptide" evidence="1">
    <location>
        <begin position="1"/>
        <end position="21"/>
    </location>
</feature>
<keyword evidence="1" id="KW-0732">Signal</keyword>
<evidence type="ECO:0000256" key="1">
    <source>
        <dbReference type="SAM" id="SignalP"/>
    </source>
</evidence>
<evidence type="ECO:0008006" key="4">
    <source>
        <dbReference type="Google" id="ProtNLM"/>
    </source>
</evidence>
<name>A0AA37P461_9BACT</name>
<evidence type="ECO:0000313" key="3">
    <source>
        <dbReference type="Proteomes" id="UP001055105"/>
    </source>
</evidence>
<proteinExistence type="predicted"/>